<comment type="similarity">
    <text evidence="1 6">Belongs to the small GTPase superfamily. Arf family.</text>
</comment>
<dbReference type="PROSITE" id="PS51417">
    <property type="entry name" value="ARF"/>
    <property type="match status" value="1"/>
</dbReference>
<dbReference type="FunFam" id="3.40.50.300:FF:001166">
    <property type="entry name" value="ADP-ribosylation factor D"/>
    <property type="match status" value="1"/>
</dbReference>
<dbReference type="GO" id="GO:0046872">
    <property type="term" value="F:metal ion binding"/>
    <property type="evidence" value="ECO:0007669"/>
    <property type="project" value="UniProtKB-KW"/>
</dbReference>
<feature type="binding site" evidence="4">
    <location>
        <begin position="23"/>
        <end position="30"/>
    </location>
    <ligand>
        <name>GTP</name>
        <dbReference type="ChEBI" id="CHEBI:37565"/>
    </ligand>
</feature>
<dbReference type="OrthoDB" id="2011769at2759"/>
<name>V6LMC6_9EUKA</name>
<evidence type="ECO:0000313" key="7">
    <source>
        <dbReference type="EMBL" id="EST41869.1"/>
    </source>
</evidence>
<evidence type="ECO:0000256" key="5">
    <source>
        <dbReference type="PIRSR" id="PIRSR606689-2"/>
    </source>
</evidence>
<feature type="binding site" evidence="4">
    <location>
        <position position="69"/>
    </location>
    <ligand>
        <name>GTP</name>
        <dbReference type="ChEBI" id="CHEBI:37565"/>
    </ligand>
</feature>
<evidence type="ECO:0000256" key="4">
    <source>
        <dbReference type="PIRSR" id="PIRSR606689-1"/>
    </source>
</evidence>
<feature type="binding site" evidence="5">
    <location>
        <position position="47"/>
    </location>
    <ligand>
        <name>Mg(2+)</name>
        <dbReference type="ChEBI" id="CHEBI:18420"/>
    </ligand>
</feature>
<accession>V6LMC6</accession>
<reference evidence="7 8" key="1">
    <citation type="journal article" date="2014" name="PLoS Genet.">
        <title>The Genome of Spironucleus salmonicida Highlights a Fish Pathogen Adapted to Fluctuating Environments.</title>
        <authorList>
            <person name="Xu F."/>
            <person name="Jerlstrom-Hultqvist J."/>
            <person name="Einarsson E."/>
            <person name="Astvaldsson A."/>
            <person name="Svard S.G."/>
            <person name="Andersson J.O."/>
        </authorList>
    </citation>
    <scope>NUCLEOTIDE SEQUENCE</scope>
    <source>
        <strain evidence="8">ATCC 50377</strain>
    </source>
</reference>
<evidence type="ECO:0000256" key="1">
    <source>
        <dbReference type="ARBA" id="ARBA00010290"/>
    </source>
</evidence>
<dbReference type="SUPFAM" id="SSF52540">
    <property type="entry name" value="P-loop containing nucleoside triphosphate hydrolases"/>
    <property type="match status" value="1"/>
</dbReference>
<keyword evidence="9" id="KW-1185">Reference proteome</keyword>
<gene>
    <name evidence="7" type="ORF">SS50377_18705</name>
    <name evidence="8" type="ORF">SS50377_25250</name>
</gene>
<evidence type="ECO:0000256" key="6">
    <source>
        <dbReference type="RuleBase" id="RU003925"/>
    </source>
</evidence>
<protein>
    <submittedName>
        <fullName evidence="7 8">ADP-ribosylation factor</fullName>
    </submittedName>
</protein>
<keyword evidence="5" id="KW-0479">Metal-binding</keyword>
<dbReference type="VEuPathDB" id="GiardiaDB:SS50377_25250"/>
<sequence>MGLFDFFKRFRTPQKQHRLLILGLDNAGKTTLLKSLCGEDASLIQPTQGFNAKSVTFNKQQLLCYDVGGQKAIRSFWQNYFAGTTALIFVVDAADPKRLEEVAVELSICCEDAKLAGVPLLVFANKQDLGSALKPSEICDKLGLWAIRDHPWQIQGCSGVSGEGVEDGFRWICEKTG</sequence>
<dbReference type="GO" id="GO:0005525">
    <property type="term" value="F:GTP binding"/>
    <property type="evidence" value="ECO:0007669"/>
    <property type="project" value="UniProtKB-KW"/>
</dbReference>
<evidence type="ECO:0000313" key="8">
    <source>
        <dbReference type="EMBL" id="KAH0573131.1"/>
    </source>
</evidence>
<dbReference type="InterPro" id="IPR044612">
    <property type="entry name" value="ARL2/3"/>
</dbReference>
<feature type="binding site" evidence="4">
    <location>
        <begin position="125"/>
        <end position="128"/>
    </location>
    <ligand>
        <name>GTP</name>
        <dbReference type="ChEBI" id="CHEBI:37565"/>
    </ligand>
</feature>
<dbReference type="GO" id="GO:0003924">
    <property type="term" value="F:GTPase activity"/>
    <property type="evidence" value="ECO:0007669"/>
    <property type="project" value="InterPro"/>
</dbReference>
<dbReference type="SMART" id="SM00177">
    <property type="entry name" value="ARF"/>
    <property type="match status" value="1"/>
</dbReference>
<feature type="binding site" evidence="5">
    <location>
        <position position="30"/>
    </location>
    <ligand>
        <name>Mg(2+)</name>
        <dbReference type="ChEBI" id="CHEBI:18420"/>
    </ligand>
</feature>
<evidence type="ECO:0000256" key="3">
    <source>
        <dbReference type="ARBA" id="ARBA00023134"/>
    </source>
</evidence>
<dbReference type="NCBIfam" id="TIGR00231">
    <property type="entry name" value="small_GTP"/>
    <property type="match status" value="1"/>
</dbReference>
<dbReference type="Gene3D" id="3.40.50.300">
    <property type="entry name" value="P-loop containing nucleotide triphosphate hydrolases"/>
    <property type="match status" value="1"/>
</dbReference>
<keyword evidence="3 4" id="KW-0342">GTP-binding</keyword>
<proteinExistence type="inferred from homology"/>
<reference evidence="8" key="2">
    <citation type="submission" date="2020-12" db="EMBL/GenBank/DDBJ databases">
        <title>New Spironucleus salmonicida genome in near-complete chromosomes.</title>
        <authorList>
            <person name="Xu F."/>
            <person name="Kurt Z."/>
            <person name="Jimenez-Gonzalez A."/>
            <person name="Astvaldsson A."/>
            <person name="Andersson J.O."/>
            <person name="Svard S.G."/>
        </authorList>
    </citation>
    <scope>NUCLEOTIDE SEQUENCE</scope>
    <source>
        <strain evidence="8">ATCC 50377</strain>
    </source>
</reference>
<organism evidence="7">
    <name type="scientific">Spironucleus salmonicida</name>
    <dbReference type="NCBI Taxonomy" id="348837"/>
    <lineage>
        <taxon>Eukaryota</taxon>
        <taxon>Metamonada</taxon>
        <taxon>Diplomonadida</taxon>
        <taxon>Hexamitidae</taxon>
        <taxon>Hexamitinae</taxon>
        <taxon>Spironucleus</taxon>
    </lineage>
</organism>
<dbReference type="InterPro" id="IPR006689">
    <property type="entry name" value="Small_GTPase_ARF/SAR"/>
</dbReference>
<dbReference type="PANTHER" id="PTHR45697">
    <property type="entry name" value="ADP-RIBOSYLATION FACTOR-LIKE PROTEIN 2-RELATED"/>
    <property type="match status" value="1"/>
</dbReference>
<dbReference type="EMBL" id="KI546167">
    <property type="protein sequence ID" value="EST41869.1"/>
    <property type="molecule type" value="Genomic_DNA"/>
</dbReference>
<dbReference type="EMBL" id="AUWU02000005">
    <property type="protein sequence ID" value="KAH0573131.1"/>
    <property type="molecule type" value="Genomic_DNA"/>
</dbReference>
<keyword evidence="2 4" id="KW-0547">Nucleotide-binding</keyword>
<dbReference type="Pfam" id="PF00025">
    <property type="entry name" value="Arf"/>
    <property type="match status" value="1"/>
</dbReference>
<dbReference type="SMART" id="SM00178">
    <property type="entry name" value="SAR"/>
    <property type="match status" value="1"/>
</dbReference>
<dbReference type="Proteomes" id="UP000018208">
    <property type="component" value="Unassembled WGS sequence"/>
</dbReference>
<dbReference type="AlphaFoldDB" id="V6LMC6"/>
<dbReference type="PRINTS" id="PR00328">
    <property type="entry name" value="SAR1GTPBP"/>
</dbReference>
<keyword evidence="5" id="KW-0460">Magnesium</keyword>
<dbReference type="InterPro" id="IPR027417">
    <property type="entry name" value="P-loop_NTPase"/>
</dbReference>
<evidence type="ECO:0000256" key="2">
    <source>
        <dbReference type="ARBA" id="ARBA00022741"/>
    </source>
</evidence>
<evidence type="ECO:0000313" key="9">
    <source>
        <dbReference type="Proteomes" id="UP000018208"/>
    </source>
</evidence>
<dbReference type="InterPro" id="IPR005225">
    <property type="entry name" value="Small_GTP-bd"/>
</dbReference>